<name>X0VHH4_9ZZZZ</name>
<dbReference type="EMBL" id="BARS01038007">
    <property type="protein sequence ID" value="GAG17735.1"/>
    <property type="molecule type" value="Genomic_DNA"/>
</dbReference>
<sequence length="218" mass="25338">MEDLKTLISNLVNVLKDEIKELYKIYESYLTDLILSKNINISINIDTCIEKDATNNILFIIAATNSALITIGVPKSKLTADHNLYQEFYEQNKSQFTNFLSFLQVGLKDYINKHLFTIILDYLMESDYKIIENLDLFDLLPHDFRNKLNRFKNTSNIAEKEINLLEIFSSDLLTYFNPSNLTFKVEHLQIEAQVESLSEEDILKELQEARQDNIEAIA</sequence>
<protein>
    <submittedName>
        <fullName evidence="1">Uncharacterized protein</fullName>
    </submittedName>
</protein>
<evidence type="ECO:0000313" key="1">
    <source>
        <dbReference type="EMBL" id="GAG17735.1"/>
    </source>
</evidence>
<organism evidence="1">
    <name type="scientific">marine sediment metagenome</name>
    <dbReference type="NCBI Taxonomy" id="412755"/>
    <lineage>
        <taxon>unclassified sequences</taxon>
        <taxon>metagenomes</taxon>
        <taxon>ecological metagenomes</taxon>
    </lineage>
</organism>
<dbReference type="AlphaFoldDB" id="X0VHH4"/>
<proteinExistence type="predicted"/>
<gene>
    <name evidence="1" type="ORF">S01H1_58203</name>
</gene>
<feature type="non-terminal residue" evidence="1">
    <location>
        <position position="218"/>
    </location>
</feature>
<comment type="caution">
    <text evidence="1">The sequence shown here is derived from an EMBL/GenBank/DDBJ whole genome shotgun (WGS) entry which is preliminary data.</text>
</comment>
<accession>X0VHH4</accession>
<reference evidence="1" key="1">
    <citation type="journal article" date="2014" name="Front. Microbiol.">
        <title>High frequency of phylogenetically diverse reductive dehalogenase-homologous genes in deep subseafloor sedimentary metagenomes.</title>
        <authorList>
            <person name="Kawai M."/>
            <person name="Futagami T."/>
            <person name="Toyoda A."/>
            <person name="Takaki Y."/>
            <person name="Nishi S."/>
            <person name="Hori S."/>
            <person name="Arai W."/>
            <person name="Tsubouchi T."/>
            <person name="Morono Y."/>
            <person name="Uchiyama I."/>
            <person name="Ito T."/>
            <person name="Fujiyama A."/>
            <person name="Inagaki F."/>
            <person name="Takami H."/>
        </authorList>
    </citation>
    <scope>NUCLEOTIDE SEQUENCE</scope>
    <source>
        <strain evidence="1">Expedition CK06-06</strain>
    </source>
</reference>